<comment type="caution">
    <text evidence="3">The sequence shown here is derived from an EMBL/GenBank/DDBJ whole genome shotgun (WGS) entry which is preliminary data.</text>
</comment>
<evidence type="ECO:0000256" key="2">
    <source>
        <dbReference type="SAM" id="SignalP"/>
    </source>
</evidence>
<keyword evidence="1" id="KW-0812">Transmembrane</keyword>
<gene>
    <name evidence="3" type="ORF">LEL_02718</name>
</gene>
<sequence length="252" mass="27806">MKLYAGPLSRLVVTLATLTSHVAANADKIIFTGPEPVTYPLASPSLSDLNLDVIGPATNLSLRTSLSRTFHDDTDPVAQGKPPGSASWFILDGLTPGQRYELRVCWAAIEPTEFTMDVHELDAVWTIPDLMLSLYNYSSSRQAEAENQTPQVHHRSVSSKDAKERTASLLLLRVHAAADYFSHHPELMRNPPPVLVDLILDPYLFNIFPESLLLTAGYIVLVAVATLFLAKWIANRMTAIAATEERVSKKKD</sequence>
<dbReference type="Proteomes" id="UP000076881">
    <property type="component" value="Unassembled WGS sequence"/>
</dbReference>
<dbReference type="PANTHER" id="PTHR28022">
    <property type="entry name" value="GPI MANNOSYLTRANSFERASE 2 SUBUNIT PGA1"/>
    <property type="match status" value="1"/>
</dbReference>
<evidence type="ECO:0000313" key="3">
    <source>
        <dbReference type="EMBL" id="OAA79232.1"/>
    </source>
</evidence>
<keyword evidence="1" id="KW-1133">Transmembrane helix</keyword>
<protein>
    <recommendedName>
        <fullName evidence="5">GPI-Mannosyltransferase II co-activator, Pga1</fullName>
    </recommendedName>
</protein>
<reference evidence="3 4" key="1">
    <citation type="journal article" date="2016" name="Genome Biol. Evol.">
        <title>Divergent and convergent evolution of fungal pathogenicity.</title>
        <authorList>
            <person name="Shang Y."/>
            <person name="Xiao G."/>
            <person name="Zheng P."/>
            <person name="Cen K."/>
            <person name="Zhan S."/>
            <person name="Wang C."/>
        </authorList>
    </citation>
    <scope>NUCLEOTIDE SEQUENCE [LARGE SCALE GENOMIC DNA]</scope>
    <source>
        <strain evidence="3 4">RCEF 1005</strain>
    </source>
</reference>
<accession>A0A162K892</accession>
<dbReference type="EMBL" id="AZHF01000002">
    <property type="protein sequence ID" value="OAA79232.1"/>
    <property type="molecule type" value="Genomic_DNA"/>
</dbReference>
<dbReference type="OrthoDB" id="3360032at2759"/>
<keyword evidence="2" id="KW-0732">Signal</keyword>
<feature type="transmembrane region" description="Helical" evidence="1">
    <location>
        <begin position="212"/>
        <end position="230"/>
    </location>
</feature>
<evidence type="ECO:0008006" key="5">
    <source>
        <dbReference type="Google" id="ProtNLM"/>
    </source>
</evidence>
<feature type="chain" id="PRO_5007836392" description="GPI-Mannosyltransferase II co-activator, Pga1" evidence="2">
    <location>
        <begin position="25"/>
        <end position="252"/>
    </location>
</feature>
<organism evidence="3 4">
    <name type="scientific">Akanthomyces lecanii RCEF 1005</name>
    <dbReference type="NCBI Taxonomy" id="1081108"/>
    <lineage>
        <taxon>Eukaryota</taxon>
        <taxon>Fungi</taxon>
        <taxon>Dikarya</taxon>
        <taxon>Ascomycota</taxon>
        <taxon>Pezizomycotina</taxon>
        <taxon>Sordariomycetes</taxon>
        <taxon>Hypocreomycetidae</taxon>
        <taxon>Hypocreales</taxon>
        <taxon>Cordycipitaceae</taxon>
        <taxon>Akanthomyces</taxon>
        <taxon>Cordyceps confragosa</taxon>
    </lineage>
</organism>
<keyword evidence="4" id="KW-1185">Reference proteome</keyword>
<feature type="signal peptide" evidence="2">
    <location>
        <begin position="1"/>
        <end position="24"/>
    </location>
</feature>
<dbReference type="GO" id="GO:0031501">
    <property type="term" value="C:mannosyltransferase complex"/>
    <property type="evidence" value="ECO:0007669"/>
    <property type="project" value="TreeGrafter"/>
</dbReference>
<dbReference type="GO" id="GO:0000030">
    <property type="term" value="F:mannosyltransferase activity"/>
    <property type="evidence" value="ECO:0007669"/>
    <property type="project" value="TreeGrafter"/>
</dbReference>
<dbReference type="AlphaFoldDB" id="A0A162K892"/>
<dbReference type="PANTHER" id="PTHR28022:SF1">
    <property type="entry name" value="GPI MANNOSYLTRANSFERASE 2 SUBUNIT PGA1"/>
    <property type="match status" value="1"/>
</dbReference>
<dbReference type="InterPro" id="IPR019433">
    <property type="entry name" value="GPI_ManTrfase_II_coact_Pga1"/>
</dbReference>
<evidence type="ECO:0000256" key="1">
    <source>
        <dbReference type="SAM" id="Phobius"/>
    </source>
</evidence>
<dbReference type="GO" id="GO:0005789">
    <property type="term" value="C:endoplasmic reticulum membrane"/>
    <property type="evidence" value="ECO:0007669"/>
    <property type="project" value="TreeGrafter"/>
</dbReference>
<name>A0A162K892_CORDF</name>
<proteinExistence type="predicted"/>
<dbReference type="GO" id="GO:0006506">
    <property type="term" value="P:GPI anchor biosynthetic process"/>
    <property type="evidence" value="ECO:0007669"/>
    <property type="project" value="TreeGrafter"/>
</dbReference>
<keyword evidence="1" id="KW-0472">Membrane</keyword>
<evidence type="ECO:0000313" key="4">
    <source>
        <dbReference type="Proteomes" id="UP000076881"/>
    </source>
</evidence>